<dbReference type="GeneID" id="33557984"/>
<dbReference type="GO" id="GO:0043020">
    <property type="term" value="C:NADPH oxidase complex"/>
    <property type="evidence" value="ECO:0007669"/>
    <property type="project" value="TreeGrafter"/>
</dbReference>
<dbReference type="Gene3D" id="1.10.238.10">
    <property type="entry name" value="EF-hand"/>
    <property type="match status" value="1"/>
</dbReference>
<evidence type="ECO:0000256" key="1">
    <source>
        <dbReference type="ARBA" id="ARBA00004141"/>
    </source>
</evidence>
<proteinExistence type="predicted"/>
<name>A0A1Y1UHE3_9TREE</name>
<evidence type="ECO:0000256" key="12">
    <source>
        <dbReference type="SAM" id="MobiDB-lite"/>
    </source>
</evidence>
<evidence type="ECO:0000259" key="15">
    <source>
        <dbReference type="PROSITE" id="PS51384"/>
    </source>
</evidence>
<feature type="compositionally biased region" description="Basic and acidic residues" evidence="12">
    <location>
        <begin position="502"/>
        <end position="515"/>
    </location>
</feature>
<keyword evidence="9" id="KW-0560">Oxidoreductase</keyword>
<keyword evidence="2" id="KW-0285">Flavoprotein</keyword>
<keyword evidence="5" id="KW-0106">Calcium</keyword>
<keyword evidence="6" id="KW-0521">NADP</keyword>
<keyword evidence="8 13" id="KW-1133">Transmembrane helix</keyword>
<dbReference type="AlphaFoldDB" id="A0A1Y1UHE3"/>
<evidence type="ECO:0000259" key="14">
    <source>
        <dbReference type="PROSITE" id="PS50222"/>
    </source>
</evidence>
<dbReference type="InterPro" id="IPR013112">
    <property type="entry name" value="FAD-bd_8"/>
</dbReference>
<sequence>MSTDASSASNTLAPGPSSPSLFPHPDPEIQPLSDDEIRAFVDELDTNHDGSISYDELEHRLDLVHEEIAPDPAPHMLHHKSNSEKNARHAFLRSILGTSADRIPRDEFAARVKEWNIPSMKQDDDEEEHERDYIRHLSRWRRIRSWWSVHGPEAMFILLVVAMHLAFGLWQMIKYITIPGYRAAFGWGVVMAKTCAGFLYSTFFFLLLSMCRYLSTFLRRSYYMSRFINWYLSQKFHIYMSILALCLATLHAIGHLSGSFVFGSMPSRAPAVEALGIPTPRPYIVYVRSVPGFTGLTALGLFYLLAILSIPKVRRWNYELFQLGHLLMFPIIGLLMAHGSAALLQWPMLGYFLAFPTLLILIERITRIFVGFRGIPATIRVLDSQTVEIRATIPKIYIWSYRPGQYVFLQVPRISRWQWHPFTVSVCTGRHMRLHIKTDGNWTGQLRDLATGEKSTDIKIGIHGPFGAPAQRFYDFTHTVLVGAGIGVTPFSGILADLQARDDAEHGGPEGRSEGIDEDEQDLRLSRRSSRISRVASRSLSRVRSLTQREYAPNYRRVDFHWMVRDRNHLSWFSDLLNRVSTSQQYHRQQVTPAAPHPHLDIRLFTHVTQKRKNISTHVYRWLLESHRTESHPESPLTGLLNSTHFGRPDFVNILDAHYEDMAKFAADQRLERLKVGVFFCGAPIIGEILADRCEQLTARGRHEGTGIEYHFMIEVFG</sequence>
<keyword evidence="11 13" id="KW-0472">Membrane</keyword>
<dbReference type="Pfam" id="PF08022">
    <property type="entry name" value="FAD_binding_8"/>
    <property type="match status" value="1"/>
</dbReference>
<gene>
    <name evidence="16" type="ORF">BD324DRAFT_629122</name>
</gene>
<keyword evidence="10" id="KW-0406">Ion transport</keyword>
<comment type="caution">
    <text evidence="16">The sequence shown here is derived from an EMBL/GenBank/DDBJ whole genome shotgun (WGS) entry which is preliminary data.</text>
</comment>
<evidence type="ECO:0000256" key="5">
    <source>
        <dbReference type="ARBA" id="ARBA00022837"/>
    </source>
</evidence>
<evidence type="ECO:0000256" key="10">
    <source>
        <dbReference type="ARBA" id="ARBA00023065"/>
    </source>
</evidence>
<keyword evidence="4" id="KW-0274">FAD</keyword>
<feature type="transmembrane region" description="Helical" evidence="13">
    <location>
        <begin position="185"/>
        <end position="215"/>
    </location>
</feature>
<dbReference type="InterPro" id="IPR018247">
    <property type="entry name" value="EF_Hand_1_Ca_BS"/>
</dbReference>
<feature type="domain" description="EF-hand" evidence="14">
    <location>
        <begin position="32"/>
        <end position="67"/>
    </location>
</feature>
<dbReference type="Gene3D" id="2.40.30.10">
    <property type="entry name" value="Translation factors"/>
    <property type="match status" value="1"/>
</dbReference>
<dbReference type="PROSITE" id="PS00018">
    <property type="entry name" value="EF_HAND_1"/>
    <property type="match status" value="1"/>
</dbReference>
<evidence type="ECO:0000256" key="11">
    <source>
        <dbReference type="ARBA" id="ARBA00023136"/>
    </source>
</evidence>
<feature type="transmembrane region" description="Helical" evidence="13">
    <location>
        <begin position="320"/>
        <end position="337"/>
    </location>
</feature>
<dbReference type="GO" id="GO:0005509">
    <property type="term" value="F:calcium ion binding"/>
    <property type="evidence" value="ECO:0007669"/>
    <property type="project" value="InterPro"/>
</dbReference>
<feature type="transmembrane region" description="Helical" evidence="13">
    <location>
        <begin position="236"/>
        <end position="263"/>
    </location>
</feature>
<feature type="compositionally biased region" description="Polar residues" evidence="12">
    <location>
        <begin position="1"/>
        <end position="12"/>
    </location>
</feature>
<dbReference type="GO" id="GO:0042554">
    <property type="term" value="P:superoxide anion generation"/>
    <property type="evidence" value="ECO:0007669"/>
    <property type="project" value="TreeGrafter"/>
</dbReference>
<feature type="transmembrane region" description="Helical" evidence="13">
    <location>
        <begin position="154"/>
        <end position="173"/>
    </location>
</feature>
<evidence type="ECO:0000256" key="13">
    <source>
        <dbReference type="SAM" id="Phobius"/>
    </source>
</evidence>
<organism evidence="16 17">
    <name type="scientific">Kockovaella imperatae</name>
    <dbReference type="NCBI Taxonomy" id="4999"/>
    <lineage>
        <taxon>Eukaryota</taxon>
        <taxon>Fungi</taxon>
        <taxon>Dikarya</taxon>
        <taxon>Basidiomycota</taxon>
        <taxon>Agaricomycotina</taxon>
        <taxon>Tremellomycetes</taxon>
        <taxon>Tremellales</taxon>
        <taxon>Cuniculitremaceae</taxon>
        <taxon>Kockovaella</taxon>
    </lineage>
</organism>
<dbReference type="EMBL" id="NBSH01000008">
    <property type="protein sequence ID" value="ORX36505.1"/>
    <property type="molecule type" value="Genomic_DNA"/>
</dbReference>
<accession>A0A1Y1UHE3</accession>
<evidence type="ECO:0000256" key="4">
    <source>
        <dbReference type="ARBA" id="ARBA00022827"/>
    </source>
</evidence>
<dbReference type="RefSeq" id="XP_021870606.1">
    <property type="nucleotide sequence ID" value="XM_022016175.1"/>
</dbReference>
<evidence type="ECO:0000256" key="3">
    <source>
        <dbReference type="ARBA" id="ARBA00022692"/>
    </source>
</evidence>
<dbReference type="InterPro" id="IPR011992">
    <property type="entry name" value="EF-hand-dom_pair"/>
</dbReference>
<dbReference type="Pfam" id="PF01794">
    <property type="entry name" value="Ferric_reduct"/>
    <property type="match status" value="1"/>
</dbReference>
<dbReference type="InterPro" id="IPR013121">
    <property type="entry name" value="Fe_red_NAD-bd_6"/>
</dbReference>
<keyword evidence="3 13" id="KW-0812">Transmembrane</keyword>
<reference evidence="16 17" key="1">
    <citation type="submission" date="2017-03" db="EMBL/GenBank/DDBJ databases">
        <title>Widespread Adenine N6-methylation of Active Genes in Fungi.</title>
        <authorList>
            <consortium name="DOE Joint Genome Institute"/>
            <person name="Mondo S.J."/>
            <person name="Dannebaum R.O."/>
            <person name="Kuo R.C."/>
            <person name="Louie K.B."/>
            <person name="Bewick A.J."/>
            <person name="Labutti K."/>
            <person name="Haridas S."/>
            <person name="Kuo A."/>
            <person name="Salamov A."/>
            <person name="Ahrendt S.R."/>
            <person name="Lau R."/>
            <person name="Bowen B.P."/>
            <person name="Lipzen A."/>
            <person name="Sullivan W."/>
            <person name="Andreopoulos W.B."/>
            <person name="Clum A."/>
            <person name="Lindquist E."/>
            <person name="Daum C."/>
            <person name="Northen T.R."/>
            <person name="Ramamoorthy G."/>
            <person name="Schmitz R.J."/>
            <person name="Gryganskyi A."/>
            <person name="Culley D."/>
            <person name="Magnuson J."/>
            <person name="James T.Y."/>
            <person name="O'Malley M.A."/>
            <person name="Stajich J.E."/>
            <person name="Spatafora J.W."/>
            <person name="Visel A."/>
            <person name="Grigoriev I.V."/>
        </authorList>
    </citation>
    <scope>NUCLEOTIDE SEQUENCE [LARGE SCALE GENOMIC DNA]</scope>
    <source>
        <strain evidence="16 17">NRRL Y-17943</strain>
    </source>
</reference>
<evidence type="ECO:0000256" key="8">
    <source>
        <dbReference type="ARBA" id="ARBA00022989"/>
    </source>
</evidence>
<dbReference type="Gene3D" id="3.40.50.80">
    <property type="entry name" value="Nucleotide-binding domain of ferredoxin-NADP reductase (FNR) module"/>
    <property type="match status" value="1"/>
</dbReference>
<dbReference type="GO" id="GO:0016175">
    <property type="term" value="F:superoxide-generating NAD(P)H oxidase activity"/>
    <property type="evidence" value="ECO:0007669"/>
    <property type="project" value="TreeGrafter"/>
</dbReference>
<dbReference type="InterPro" id="IPR002048">
    <property type="entry name" value="EF_hand_dom"/>
</dbReference>
<dbReference type="InterPro" id="IPR013130">
    <property type="entry name" value="Fe3_Rdtase_TM_dom"/>
</dbReference>
<dbReference type="SUPFAM" id="SSF47473">
    <property type="entry name" value="EF-hand"/>
    <property type="match status" value="1"/>
</dbReference>
<protein>
    <submittedName>
        <fullName evidence="16">FAD-binding domain-domain-containing protein</fullName>
    </submittedName>
</protein>
<dbReference type="SFLD" id="SFLDG01169">
    <property type="entry name" value="NADPH_oxidase_subgroup_(NOX)"/>
    <property type="match status" value="1"/>
</dbReference>
<dbReference type="SUPFAM" id="SSF63380">
    <property type="entry name" value="Riboflavin synthase domain-like"/>
    <property type="match status" value="1"/>
</dbReference>
<dbReference type="Pfam" id="PF08030">
    <property type="entry name" value="NAD_binding_6"/>
    <property type="match status" value="1"/>
</dbReference>
<dbReference type="PROSITE" id="PS51384">
    <property type="entry name" value="FAD_FR"/>
    <property type="match status" value="1"/>
</dbReference>
<evidence type="ECO:0000313" key="16">
    <source>
        <dbReference type="EMBL" id="ORX36505.1"/>
    </source>
</evidence>
<dbReference type="STRING" id="4999.A0A1Y1UHE3"/>
<evidence type="ECO:0000256" key="7">
    <source>
        <dbReference type="ARBA" id="ARBA00022982"/>
    </source>
</evidence>
<dbReference type="PANTHER" id="PTHR11972">
    <property type="entry name" value="NADPH OXIDASE"/>
    <property type="match status" value="1"/>
</dbReference>
<feature type="domain" description="FAD-binding FR-type" evidence="15">
    <location>
        <begin position="352"/>
        <end position="472"/>
    </location>
</feature>
<evidence type="ECO:0000313" key="17">
    <source>
        <dbReference type="Proteomes" id="UP000193218"/>
    </source>
</evidence>
<dbReference type="CDD" id="cd06186">
    <property type="entry name" value="NOX_Duox_like_FAD_NADP"/>
    <property type="match status" value="1"/>
</dbReference>
<dbReference type="InterPro" id="IPR039261">
    <property type="entry name" value="FNR_nucleotide-bd"/>
</dbReference>
<dbReference type="PANTHER" id="PTHR11972:SF153">
    <property type="entry name" value="SUPEROXIDE-GENERATING NADPH OXIDASE HEAVY CHAIN SUBUNIT A"/>
    <property type="match status" value="1"/>
</dbReference>
<dbReference type="PROSITE" id="PS50222">
    <property type="entry name" value="EF_HAND_2"/>
    <property type="match status" value="1"/>
</dbReference>
<evidence type="ECO:0000256" key="9">
    <source>
        <dbReference type="ARBA" id="ARBA00023002"/>
    </source>
</evidence>
<evidence type="ECO:0000256" key="6">
    <source>
        <dbReference type="ARBA" id="ARBA00022857"/>
    </source>
</evidence>
<keyword evidence="7" id="KW-0249">Electron transport</keyword>
<dbReference type="GO" id="GO:0006811">
    <property type="term" value="P:monoatomic ion transport"/>
    <property type="evidence" value="ECO:0007669"/>
    <property type="project" value="UniProtKB-KW"/>
</dbReference>
<keyword evidence="17" id="KW-1185">Reference proteome</keyword>
<evidence type="ECO:0000256" key="2">
    <source>
        <dbReference type="ARBA" id="ARBA00022630"/>
    </source>
</evidence>
<dbReference type="InParanoid" id="A0A1Y1UHE3"/>
<comment type="subcellular location">
    <subcellularLocation>
        <location evidence="1">Membrane</location>
        <topology evidence="1">Multi-pass membrane protein</topology>
    </subcellularLocation>
</comment>
<feature type="transmembrane region" description="Helical" evidence="13">
    <location>
        <begin position="283"/>
        <end position="308"/>
    </location>
</feature>
<dbReference type="SUPFAM" id="SSF52343">
    <property type="entry name" value="Ferredoxin reductase-like, C-terminal NADP-linked domain"/>
    <property type="match status" value="1"/>
</dbReference>
<dbReference type="Proteomes" id="UP000193218">
    <property type="component" value="Unassembled WGS sequence"/>
</dbReference>
<dbReference type="OrthoDB" id="167398at2759"/>
<dbReference type="InterPro" id="IPR017938">
    <property type="entry name" value="Riboflavin_synthase-like_b-brl"/>
</dbReference>
<feature type="region of interest" description="Disordered" evidence="12">
    <location>
        <begin position="502"/>
        <end position="528"/>
    </location>
</feature>
<dbReference type="GO" id="GO:0006952">
    <property type="term" value="P:defense response"/>
    <property type="evidence" value="ECO:0007669"/>
    <property type="project" value="TreeGrafter"/>
</dbReference>
<keyword evidence="10" id="KW-0813">Transport</keyword>
<dbReference type="InterPro" id="IPR050369">
    <property type="entry name" value="RBOH/FRE"/>
</dbReference>
<dbReference type="InterPro" id="IPR017927">
    <property type="entry name" value="FAD-bd_FR_type"/>
</dbReference>
<feature type="region of interest" description="Disordered" evidence="12">
    <location>
        <begin position="1"/>
        <end position="31"/>
    </location>
</feature>